<dbReference type="InterPro" id="IPR001041">
    <property type="entry name" value="2Fe-2S_ferredoxin-type"/>
</dbReference>
<keyword evidence="15" id="KW-0576">Peroxisome</keyword>
<dbReference type="InterPro" id="IPR016166">
    <property type="entry name" value="FAD-bd_PCMH"/>
</dbReference>
<sequence length="1276" mass="137100">MANFLLMTSAVQAIRFYHQGRIVELDEVPATRTVLDWLREDAHCSGTKEGCNEGDCGACTVALGDLPQDAGGPLRVETVNACMQFVPTLHGKALFTVEDLKAMNGGVLHPVQEAMVACHGSQCGFCTPGFVMSLWAAYERHLHAGTRPDRASLADELAGNLCRCTGYRPILDAGERMFEPPAVRLDTGAVAKALESIGTDELVQDRFHAPQTVEQLAGLLAARPKARLLAGGTDIGVWVNKQLRDLGEVVYLGRVASLKRIEEVDGELRIGAGASLEAAWSALVERWPQLREMWVRFASPPIRHAGTMGGNVANGSPIGDSAPVLMALDAVLELRLGERVRRLRLDEFYTGYMANRLEPGEFVQTIVVPLSSLSRRVAAYKISKRFDSDISAVCAVLALEMDGAIVRDARCVFGGMAAVVKRASAVEAALIGQAWSADAVAAAQDALAQDFQPLSDMRASAAYRMEVSRNLLQRFWLETQGKAVPVRPSSDDALPQRAAMQSRNEGSVGSALPHESAHLHVAGEARYTDDIPELNGTLHCALGLSPVARGTLQAVDVARIRALPGVVDVIVAADIPGVNDCGAIVHDDPILAEGELRYLGQPVFAVIARSRLDARRAAALAKQVLSIAALPPVLTPRDAHAQGLHALPPMHLKRSDAGRDVASSIAAAPHRLKGSLSVGGQEQFYLEGQISVAVPQEDGGMVVHCSTQHPSEMQHHVATALGQSSNAVRVECRRMGGGFGGKESQSAQFACIAAVAARRLDKPVKLRVDRDDDFLITGRRHCFEFDYEAGFDDDGRVLGYELTLISRAGHSADLSGPVMTRAICHVDNAYWLPEVSMHGYSARTNTQSNTAFRGFGGPQGAIVTEVLLDSIARTLGRDPLEVRRANFYGTQSRNVTPYGQVVDDNVIGPIVDELERTSGYRERRTAIEAFNASSPVRKRGIALTPVKFGISFNVKHLNQAGALVHVYTDGSILVNHGGTEMGQGLHTKVAQVVAHELGVPLSRVRVSATDTHKVVNTSATAASSGSDLNGKAAQDAARQIRERLAVVAAQALGVDVADVRFESDAVHGAGRHLSFKELVAKAYEARVQLWSDGFYATPGLHWDRNTLTGHPFYYFAYGAAVSEVEVDTLTGEHTLLRADVLHDVGRSLNPAVDLGQIEGAFIQGMGWLTFEELVWHPQSGLLWTHAPSTYKIPTANDCPPVFNVRLFDNVNVQDSIHRSKAVGEPPLLLAFSVFLAIRDAVSAVGGHRVDPPLRVPATPEAVLAAVRSVNASSGKA</sequence>
<evidence type="ECO:0000256" key="5">
    <source>
        <dbReference type="ARBA" id="ARBA00013123"/>
    </source>
</evidence>
<dbReference type="InterPro" id="IPR036884">
    <property type="entry name" value="2Fe-2S-bd_dom_sf"/>
</dbReference>
<dbReference type="PANTHER" id="PTHR45444:SF3">
    <property type="entry name" value="XANTHINE DEHYDROGENASE"/>
    <property type="match status" value="1"/>
</dbReference>
<evidence type="ECO:0000259" key="21">
    <source>
        <dbReference type="PROSITE" id="PS51085"/>
    </source>
</evidence>
<dbReference type="GO" id="GO:0071949">
    <property type="term" value="F:FAD binding"/>
    <property type="evidence" value="ECO:0007669"/>
    <property type="project" value="InterPro"/>
</dbReference>
<dbReference type="SUPFAM" id="SSF56176">
    <property type="entry name" value="FAD-binding/transporter-associated domain-like"/>
    <property type="match status" value="1"/>
</dbReference>
<dbReference type="InterPro" id="IPR002888">
    <property type="entry name" value="2Fe-2S-bd"/>
</dbReference>
<dbReference type="Pfam" id="PF00941">
    <property type="entry name" value="FAD_binding_5"/>
    <property type="match status" value="1"/>
</dbReference>
<dbReference type="Pfam" id="PF20256">
    <property type="entry name" value="MoCoBD_2"/>
    <property type="match status" value="1"/>
</dbReference>
<dbReference type="InterPro" id="IPR036318">
    <property type="entry name" value="FAD-bd_PCMH-like_sf"/>
</dbReference>
<dbReference type="InterPro" id="IPR037165">
    <property type="entry name" value="AldOxase/xan_DH_Mopterin-bd_sf"/>
</dbReference>
<evidence type="ECO:0000256" key="8">
    <source>
        <dbReference type="ARBA" id="ARBA00022714"/>
    </source>
</evidence>
<dbReference type="SUPFAM" id="SSF56003">
    <property type="entry name" value="Molybdenum cofactor-binding domain"/>
    <property type="match status" value="1"/>
</dbReference>
<dbReference type="SUPFAM" id="SSF54665">
    <property type="entry name" value="CO dehydrogenase molybdoprotein N-domain-like"/>
    <property type="match status" value="1"/>
</dbReference>
<evidence type="ECO:0000256" key="15">
    <source>
        <dbReference type="ARBA" id="ARBA00023140"/>
    </source>
</evidence>
<keyword evidence="8" id="KW-0001">2Fe-2S</keyword>
<dbReference type="InterPro" id="IPR005107">
    <property type="entry name" value="CO_DH_flav_C"/>
</dbReference>
<dbReference type="FunFam" id="3.30.365.10:FF:000002">
    <property type="entry name" value="Xanthine dehydrogenase oxidase"/>
    <property type="match status" value="1"/>
</dbReference>
<dbReference type="FunFam" id="3.30.365.10:FF:000001">
    <property type="entry name" value="Xanthine dehydrogenase oxidase"/>
    <property type="match status" value="1"/>
</dbReference>
<comment type="cofactor">
    <cofactor evidence="2">
        <name>FAD</name>
        <dbReference type="ChEBI" id="CHEBI:57692"/>
    </cofactor>
</comment>
<gene>
    <name evidence="23" type="primary">xdhB</name>
    <name evidence="23" type="ORF">DZC73_10720</name>
</gene>
<comment type="similarity">
    <text evidence="4">Belongs to the xanthine dehydrogenase family.</text>
</comment>
<evidence type="ECO:0000256" key="1">
    <source>
        <dbReference type="ARBA" id="ARBA00001924"/>
    </source>
</evidence>
<feature type="region of interest" description="Disordered" evidence="20">
    <location>
        <begin position="486"/>
        <end position="511"/>
    </location>
</feature>
<dbReference type="GO" id="GO:0030151">
    <property type="term" value="F:molybdenum ion binding"/>
    <property type="evidence" value="ECO:0007669"/>
    <property type="project" value="InterPro"/>
</dbReference>
<dbReference type="InterPro" id="IPR014309">
    <property type="entry name" value="Xanthine_DH_Mopterin-bd_su"/>
</dbReference>
<dbReference type="InterPro" id="IPR000674">
    <property type="entry name" value="Ald_Oxase/Xan_DH_a/b"/>
</dbReference>
<dbReference type="Gene3D" id="3.30.465.10">
    <property type="match status" value="1"/>
</dbReference>
<keyword evidence="14" id="KW-0520">NAD</keyword>
<accession>A0A3N7HSV7</accession>
<evidence type="ECO:0000256" key="20">
    <source>
        <dbReference type="SAM" id="MobiDB-lite"/>
    </source>
</evidence>
<keyword evidence="13" id="KW-0411">Iron-sulfur</keyword>
<keyword evidence="6" id="KW-0500">Molybdenum</keyword>
<dbReference type="Gene3D" id="3.30.390.50">
    <property type="entry name" value="CO dehydrogenase flavoprotein, C-terminal domain"/>
    <property type="match status" value="1"/>
</dbReference>
<dbReference type="CDD" id="cd00207">
    <property type="entry name" value="fer2"/>
    <property type="match status" value="1"/>
</dbReference>
<evidence type="ECO:0000256" key="13">
    <source>
        <dbReference type="ARBA" id="ARBA00023014"/>
    </source>
</evidence>
<reference evidence="23 24" key="2">
    <citation type="submission" date="2018-12" db="EMBL/GenBank/DDBJ databases">
        <title>Rhizobacter gummiphilus sp. nov., a rubber-degrading bacterium isolated from the soil of a botanical garden in Japan.</title>
        <authorList>
            <person name="Shunsuke S.S."/>
        </authorList>
    </citation>
    <scope>NUCLEOTIDE SEQUENCE [LARGE SCALE GENOMIC DNA]</scope>
    <source>
        <strain evidence="23 24">S-16</strain>
    </source>
</reference>
<dbReference type="InterPro" id="IPR008274">
    <property type="entry name" value="AldOxase/xan_DH_MoCoBD1"/>
</dbReference>
<evidence type="ECO:0000256" key="6">
    <source>
        <dbReference type="ARBA" id="ARBA00022505"/>
    </source>
</evidence>
<dbReference type="Gene3D" id="3.30.43.10">
    <property type="entry name" value="Uridine Diphospho-n-acetylenolpyruvylglucosamine Reductase, domain 2"/>
    <property type="match status" value="1"/>
</dbReference>
<dbReference type="Pfam" id="PF03450">
    <property type="entry name" value="CO_deh_flav_C"/>
    <property type="match status" value="1"/>
</dbReference>
<dbReference type="PROSITE" id="PS51387">
    <property type="entry name" value="FAD_PCMH"/>
    <property type="match status" value="1"/>
</dbReference>
<evidence type="ECO:0000256" key="19">
    <source>
        <dbReference type="ARBA" id="ARBA00053029"/>
    </source>
</evidence>
<keyword evidence="11 23" id="KW-0560">Oxidoreductase</keyword>
<dbReference type="InterPro" id="IPR014307">
    <property type="entry name" value="Xanthine_DH_ssu"/>
</dbReference>
<dbReference type="Pfam" id="PF00111">
    <property type="entry name" value="Fer2"/>
    <property type="match status" value="1"/>
</dbReference>
<dbReference type="Proteomes" id="UP000267464">
    <property type="component" value="Unassembled WGS sequence"/>
</dbReference>
<dbReference type="SUPFAM" id="SSF54292">
    <property type="entry name" value="2Fe-2S ferredoxin-like"/>
    <property type="match status" value="1"/>
</dbReference>
<keyword evidence="9" id="KW-0479">Metal-binding</keyword>
<dbReference type="SUPFAM" id="SSF47741">
    <property type="entry name" value="CO dehydrogenase ISP C-domain like"/>
    <property type="match status" value="1"/>
</dbReference>
<dbReference type="PROSITE" id="PS00197">
    <property type="entry name" value="2FE2S_FER_1"/>
    <property type="match status" value="1"/>
</dbReference>
<comment type="caution">
    <text evidence="23">The sequence shown here is derived from an EMBL/GenBank/DDBJ whole genome shotgun (WGS) entry which is preliminary data.</text>
</comment>
<dbReference type="NCBIfam" id="TIGR02963">
    <property type="entry name" value="xanthine_xdhA"/>
    <property type="match status" value="1"/>
</dbReference>
<evidence type="ECO:0000256" key="4">
    <source>
        <dbReference type="ARBA" id="ARBA00006849"/>
    </source>
</evidence>
<comment type="cofactor">
    <cofactor evidence="1">
        <name>Mo-molybdopterin</name>
        <dbReference type="ChEBI" id="CHEBI:71302"/>
    </cofactor>
</comment>
<dbReference type="EMBL" id="QUSW01000002">
    <property type="protein sequence ID" value="RQP25294.1"/>
    <property type="molecule type" value="Genomic_DNA"/>
</dbReference>
<evidence type="ECO:0000256" key="17">
    <source>
        <dbReference type="ARBA" id="ARBA00049017"/>
    </source>
</evidence>
<name>A0A3N7HSV7_9BURK</name>
<evidence type="ECO:0000256" key="2">
    <source>
        <dbReference type="ARBA" id="ARBA00001974"/>
    </source>
</evidence>
<dbReference type="GO" id="GO:0051537">
    <property type="term" value="F:2 iron, 2 sulfur cluster binding"/>
    <property type="evidence" value="ECO:0007669"/>
    <property type="project" value="UniProtKB-KW"/>
</dbReference>
<dbReference type="InterPro" id="IPR046867">
    <property type="entry name" value="AldOxase/xan_DH_MoCoBD2"/>
</dbReference>
<dbReference type="Gene3D" id="3.90.1170.50">
    <property type="entry name" value="Aldehyde oxidase/xanthine dehydrogenase, a/b hammerhead"/>
    <property type="match status" value="1"/>
</dbReference>
<dbReference type="Pfam" id="PF01799">
    <property type="entry name" value="Fer2_2"/>
    <property type="match status" value="1"/>
</dbReference>
<evidence type="ECO:0000256" key="16">
    <source>
        <dbReference type="ARBA" id="ARBA00034078"/>
    </source>
</evidence>
<evidence type="ECO:0000256" key="7">
    <source>
        <dbReference type="ARBA" id="ARBA00022630"/>
    </source>
</evidence>
<dbReference type="InterPro" id="IPR036683">
    <property type="entry name" value="CO_DH_flav_C_dom_sf"/>
</dbReference>
<dbReference type="InterPro" id="IPR016169">
    <property type="entry name" value="FAD-bd_PCMH_sub2"/>
</dbReference>
<dbReference type="InterPro" id="IPR036856">
    <property type="entry name" value="Ald_Oxase/Xan_DH_a/b_sf"/>
</dbReference>
<dbReference type="PROSITE" id="PS51085">
    <property type="entry name" value="2FE2S_FER_2"/>
    <property type="match status" value="1"/>
</dbReference>
<reference evidence="23 24" key="1">
    <citation type="submission" date="2018-08" db="EMBL/GenBank/DDBJ databases">
        <authorList>
            <person name="Khan S.A."/>
            <person name="Jeon C.O."/>
            <person name="Chun B.H."/>
            <person name="Jeong S.E."/>
        </authorList>
    </citation>
    <scope>NUCLEOTIDE SEQUENCE [LARGE SCALE GENOMIC DNA]</scope>
    <source>
        <strain evidence="23 24">S-16</strain>
    </source>
</reference>
<dbReference type="SUPFAM" id="SSF55447">
    <property type="entry name" value="CO dehydrogenase flavoprotein C-terminal domain-like"/>
    <property type="match status" value="1"/>
</dbReference>
<keyword evidence="10" id="KW-0274">FAD</keyword>
<comment type="cofactor">
    <cofactor evidence="16">
        <name>[2Fe-2S] cluster</name>
        <dbReference type="ChEBI" id="CHEBI:190135"/>
    </cofactor>
</comment>
<dbReference type="PIRSF" id="PIRSF000127">
    <property type="entry name" value="Xanthine_DH"/>
    <property type="match status" value="1"/>
</dbReference>
<evidence type="ECO:0000313" key="23">
    <source>
        <dbReference type="EMBL" id="RQP25294.1"/>
    </source>
</evidence>
<evidence type="ECO:0000256" key="12">
    <source>
        <dbReference type="ARBA" id="ARBA00023004"/>
    </source>
</evidence>
<keyword evidence="12" id="KW-0408">Iron</keyword>
<dbReference type="Gene3D" id="3.10.20.30">
    <property type="match status" value="1"/>
</dbReference>
<dbReference type="InterPro" id="IPR016208">
    <property type="entry name" value="Ald_Oxase/xanthine_DH-like"/>
</dbReference>
<feature type="domain" description="2Fe-2S ferredoxin-type" evidence="21">
    <location>
        <begin position="12"/>
        <end position="100"/>
    </location>
</feature>
<dbReference type="InterPro" id="IPR002346">
    <property type="entry name" value="Mopterin_DH_FAD-bd"/>
</dbReference>
<dbReference type="GO" id="GO:0005506">
    <property type="term" value="F:iron ion binding"/>
    <property type="evidence" value="ECO:0007669"/>
    <property type="project" value="InterPro"/>
</dbReference>
<dbReference type="NCBIfam" id="TIGR02965">
    <property type="entry name" value="xanthine_xdhB"/>
    <property type="match status" value="1"/>
</dbReference>
<comment type="catalytic activity">
    <reaction evidence="17">
        <text>xanthine + NAD(+) + H2O = urate + NADH + H(+)</text>
        <dbReference type="Rhea" id="RHEA:16669"/>
        <dbReference type="ChEBI" id="CHEBI:15377"/>
        <dbReference type="ChEBI" id="CHEBI:15378"/>
        <dbReference type="ChEBI" id="CHEBI:17712"/>
        <dbReference type="ChEBI" id="CHEBI:17775"/>
        <dbReference type="ChEBI" id="CHEBI:57540"/>
        <dbReference type="ChEBI" id="CHEBI:57945"/>
        <dbReference type="EC" id="1.17.1.4"/>
    </reaction>
</comment>
<dbReference type="GO" id="GO:0004854">
    <property type="term" value="F:xanthine dehydrogenase activity"/>
    <property type="evidence" value="ECO:0007669"/>
    <property type="project" value="UniProtKB-EC"/>
</dbReference>
<dbReference type="Pfam" id="PF01315">
    <property type="entry name" value="Ald_Xan_dh_C"/>
    <property type="match status" value="1"/>
</dbReference>
<comment type="catalytic activity">
    <reaction evidence="18">
        <text>hypoxanthine + NAD(+) + H2O = xanthine + NADH + H(+)</text>
        <dbReference type="Rhea" id="RHEA:24670"/>
        <dbReference type="ChEBI" id="CHEBI:15377"/>
        <dbReference type="ChEBI" id="CHEBI:15378"/>
        <dbReference type="ChEBI" id="CHEBI:17368"/>
        <dbReference type="ChEBI" id="CHEBI:17712"/>
        <dbReference type="ChEBI" id="CHEBI:57540"/>
        <dbReference type="ChEBI" id="CHEBI:57945"/>
        <dbReference type="EC" id="1.17.1.4"/>
    </reaction>
</comment>
<evidence type="ECO:0000256" key="3">
    <source>
        <dbReference type="ARBA" id="ARBA00004275"/>
    </source>
</evidence>
<dbReference type="Gene3D" id="1.10.150.120">
    <property type="entry name" value="[2Fe-2S]-binding domain"/>
    <property type="match status" value="1"/>
</dbReference>
<dbReference type="EC" id="1.17.1.4" evidence="5"/>
<dbReference type="SMART" id="SM01008">
    <property type="entry name" value="Ald_Xan_dh_C"/>
    <property type="match status" value="1"/>
</dbReference>
<dbReference type="InterPro" id="IPR036010">
    <property type="entry name" value="2Fe-2S_ferredoxin-like_sf"/>
</dbReference>
<dbReference type="Pfam" id="PF02738">
    <property type="entry name" value="MoCoBD_1"/>
    <property type="match status" value="1"/>
</dbReference>
<feature type="domain" description="FAD-binding PCMH-type" evidence="22">
    <location>
        <begin position="200"/>
        <end position="373"/>
    </location>
</feature>
<dbReference type="Gene3D" id="3.30.365.10">
    <property type="entry name" value="Aldehyde oxidase/xanthine dehydrogenase, molybdopterin binding domain"/>
    <property type="match status" value="4"/>
</dbReference>
<evidence type="ECO:0000259" key="22">
    <source>
        <dbReference type="PROSITE" id="PS51387"/>
    </source>
</evidence>
<proteinExistence type="inferred from homology"/>
<organism evidence="23 24">
    <name type="scientific">Piscinibacter terrae</name>
    <dbReference type="NCBI Taxonomy" id="2496871"/>
    <lineage>
        <taxon>Bacteria</taxon>
        <taxon>Pseudomonadati</taxon>
        <taxon>Pseudomonadota</taxon>
        <taxon>Betaproteobacteria</taxon>
        <taxon>Burkholderiales</taxon>
        <taxon>Sphaerotilaceae</taxon>
        <taxon>Piscinibacter</taxon>
    </lineage>
</organism>
<dbReference type="InterPro" id="IPR012675">
    <property type="entry name" value="Beta-grasp_dom_sf"/>
</dbReference>
<dbReference type="SMART" id="SM01092">
    <property type="entry name" value="CO_deh_flav_C"/>
    <property type="match status" value="1"/>
</dbReference>
<protein>
    <recommendedName>
        <fullName evidence="5">xanthine dehydrogenase</fullName>
        <ecNumber evidence="5">1.17.1.4</ecNumber>
    </recommendedName>
</protein>
<dbReference type="AlphaFoldDB" id="A0A3N7HSV7"/>
<evidence type="ECO:0000256" key="9">
    <source>
        <dbReference type="ARBA" id="ARBA00022723"/>
    </source>
</evidence>
<comment type="subcellular location">
    <subcellularLocation>
        <location evidence="3">Peroxisome</location>
    </subcellularLocation>
</comment>
<evidence type="ECO:0000256" key="11">
    <source>
        <dbReference type="ARBA" id="ARBA00023002"/>
    </source>
</evidence>
<dbReference type="InterPro" id="IPR006058">
    <property type="entry name" value="2Fe2S_fd_BS"/>
</dbReference>
<evidence type="ECO:0000256" key="18">
    <source>
        <dbReference type="ARBA" id="ARBA00049517"/>
    </source>
</evidence>
<comment type="cofactor">
    <cofactor evidence="19">
        <name>Mo-molybdopterin cytosine dinucleotide</name>
        <dbReference type="ChEBI" id="CHEBI:71308"/>
    </cofactor>
</comment>
<dbReference type="InterPro" id="IPR016167">
    <property type="entry name" value="FAD-bd_PCMH_sub1"/>
</dbReference>
<evidence type="ECO:0000256" key="14">
    <source>
        <dbReference type="ARBA" id="ARBA00023027"/>
    </source>
</evidence>
<evidence type="ECO:0000313" key="24">
    <source>
        <dbReference type="Proteomes" id="UP000267464"/>
    </source>
</evidence>
<evidence type="ECO:0000256" key="10">
    <source>
        <dbReference type="ARBA" id="ARBA00022827"/>
    </source>
</evidence>
<keyword evidence="24" id="KW-1185">Reference proteome</keyword>
<dbReference type="PANTHER" id="PTHR45444">
    <property type="entry name" value="XANTHINE DEHYDROGENASE"/>
    <property type="match status" value="1"/>
</dbReference>
<keyword evidence="7" id="KW-0285">Flavoprotein</keyword>